<protein>
    <submittedName>
        <fullName evidence="1">Uncharacterized protein</fullName>
    </submittedName>
</protein>
<proteinExistence type="predicted"/>
<sequence>MFNLFQFTFNKIEKGGRFYMVPNKLNLNLSASKYMKDAGIYFAIL</sequence>
<reference evidence="1 2" key="1">
    <citation type="submission" date="2023-04" db="EMBL/GenBank/DDBJ databases">
        <title>Bacteria Genome Submission.</title>
        <authorList>
            <person name="Isaac P."/>
        </authorList>
    </citation>
    <scope>NUCLEOTIDE SEQUENCE [LARGE SCALE GENOMIC DNA]</scope>
    <source>
        <strain evidence="1 2">SampleS7P1</strain>
        <plasmid evidence="1 2">unnamed5</plasmid>
    </source>
</reference>
<accession>A0ABY8R9S5</accession>
<evidence type="ECO:0000313" key="2">
    <source>
        <dbReference type="Proteomes" id="UP001239169"/>
    </source>
</evidence>
<dbReference type="EMBL" id="CP124690">
    <property type="protein sequence ID" value="WGX77616.1"/>
    <property type="molecule type" value="Genomic_DNA"/>
</dbReference>
<dbReference type="RefSeq" id="WP_207745043.1">
    <property type="nucleotide sequence ID" value="NZ_JADPGU010000046.1"/>
</dbReference>
<keyword evidence="1" id="KW-0614">Plasmid</keyword>
<geneLocation type="plasmid" evidence="1 2">
    <name>unnamed5</name>
</geneLocation>
<keyword evidence="2" id="KW-1185">Reference proteome</keyword>
<name>A0ABY8R9S5_PARBF</name>
<gene>
    <name evidence="1" type="ORF">QJS64_20815</name>
</gene>
<organism evidence="1 2">
    <name type="scientific">Paraclostridium bifermentans</name>
    <name type="common">Clostridium bifermentans</name>
    <dbReference type="NCBI Taxonomy" id="1490"/>
    <lineage>
        <taxon>Bacteria</taxon>
        <taxon>Bacillati</taxon>
        <taxon>Bacillota</taxon>
        <taxon>Clostridia</taxon>
        <taxon>Peptostreptococcales</taxon>
        <taxon>Peptostreptococcaceae</taxon>
        <taxon>Paraclostridium</taxon>
    </lineage>
</organism>
<evidence type="ECO:0000313" key="1">
    <source>
        <dbReference type="EMBL" id="WGX77616.1"/>
    </source>
</evidence>
<dbReference type="Proteomes" id="UP001239169">
    <property type="component" value="Plasmid unnamed5"/>
</dbReference>